<proteinExistence type="predicted"/>
<sequence length="40" mass="4567">LFHNICNKEKNSPIKMENRNENPIIDDSAPPTYEEAIAIP</sequence>
<name>A0ACA9PXE6_9GLOM</name>
<evidence type="ECO:0000313" key="2">
    <source>
        <dbReference type="Proteomes" id="UP000789702"/>
    </source>
</evidence>
<dbReference type="EMBL" id="CAJVPU010034993">
    <property type="protein sequence ID" value="CAG8726731.1"/>
    <property type="molecule type" value="Genomic_DNA"/>
</dbReference>
<keyword evidence="2" id="KW-1185">Reference proteome</keyword>
<accession>A0ACA9PXE6</accession>
<protein>
    <submittedName>
        <fullName evidence="1">1621_t:CDS:1</fullName>
    </submittedName>
</protein>
<dbReference type="Proteomes" id="UP000789702">
    <property type="component" value="Unassembled WGS sequence"/>
</dbReference>
<organism evidence="1 2">
    <name type="scientific">Dentiscutata heterogama</name>
    <dbReference type="NCBI Taxonomy" id="1316150"/>
    <lineage>
        <taxon>Eukaryota</taxon>
        <taxon>Fungi</taxon>
        <taxon>Fungi incertae sedis</taxon>
        <taxon>Mucoromycota</taxon>
        <taxon>Glomeromycotina</taxon>
        <taxon>Glomeromycetes</taxon>
        <taxon>Diversisporales</taxon>
        <taxon>Gigasporaceae</taxon>
        <taxon>Dentiscutata</taxon>
    </lineage>
</organism>
<evidence type="ECO:0000313" key="1">
    <source>
        <dbReference type="EMBL" id="CAG8726731.1"/>
    </source>
</evidence>
<reference evidence="1" key="1">
    <citation type="submission" date="2021-06" db="EMBL/GenBank/DDBJ databases">
        <authorList>
            <person name="Kallberg Y."/>
            <person name="Tangrot J."/>
            <person name="Rosling A."/>
        </authorList>
    </citation>
    <scope>NUCLEOTIDE SEQUENCE</scope>
    <source>
        <strain evidence="1">IL203A</strain>
    </source>
</reference>
<feature type="non-terminal residue" evidence="1">
    <location>
        <position position="1"/>
    </location>
</feature>
<comment type="caution">
    <text evidence="1">The sequence shown here is derived from an EMBL/GenBank/DDBJ whole genome shotgun (WGS) entry which is preliminary data.</text>
</comment>
<gene>
    <name evidence="1" type="ORF">DHETER_LOCUS13184</name>
</gene>